<feature type="transmembrane region" description="Helical" evidence="5">
    <location>
        <begin position="256"/>
        <end position="280"/>
    </location>
</feature>
<dbReference type="PANTHER" id="PTHR11040">
    <property type="entry name" value="ZINC/IRON TRANSPORTER"/>
    <property type="match status" value="1"/>
</dbReference>
<dbReference type="OMA" id="FHWTKAS"/>
<dbReference type="EMBL" id="CH902619">
    <property type="protein sequence ID" value="EDV38118.1"/>
    <property type="molecule type" value="Genomic_DNA"/>
</dbReference>
<reference evidence="6 7" key="1">
    <citation type="journal article" date="2007" name="Nature">
        <title>Evolution of genes and genomes on the Drosophila phylogeny.</title>
        <authorList>
            <consortium name="Drosophila 12 Genomes Consortium"/>
            <person name="Clark A.G."/>
            <person name="Eisen M.B."/>
            <person name="Smith D.R."/>
            <person name="Bergman C.M."/>
            <person name="Oliver B."/>
            <person name="Markow T.A."/>
            <person name="Kaufman T.C."/>
            <person name="Kellis M."/>
            <person name="Gelbart W."/>
            <person name="Iyer V.N."/>
            <person name="Pollard D.A."/>
            <person name="Sackton T.B."/>
            <person name="Larracuente A.M."/>
            <person name="Singh N.D."/>
            <person name="Abad J.P."/>
            <person name="Abt D.N."/>
            <person name="Adryan B."/>
            <person name="Aguade M."/>
            <person name="Akashi H."/>
            <person name="Anderson W.W."/>
            <person name="Aquadro C.F."/>
            <person name="Ardell D.H."/>
            <person name="Arguello R."/>
            <person name="Artieri C.G."/>
            <person name="Barbash D.A."/>
            <person name="Barker D."/>
            <person name="Barsanti P."/>
            <person name="Batterham P."/>
            <person name="Batzoglou S."/>
            <person name="Begun D."/>
            <person name="Bhutkar A."/>
            <person name="Blanco E."/>
            <person name="Bosak S.A."/>
            <person name="Bradley R.K."/>
            <person name="Brand A.D."/>
            <person name="Brent M.R."/>
            <person name="Brooks A.N."/>
            <person name="Brown R.H."/>
            <person name="Butlin R.K."/>
            <person name="Caggese C."/>
            <person name="Calvi B.R."/>
            <person name="Bernardo de Carvalho A."/>
            <person name="Caspi A."/>
            <person name="Castrezana S."/>
            <person name="Celniker S.E."/>
            <person name="Chang J.L."/>
            <person name="Chapple C."/>
            <person name="Chatterji S."/>
            <person name="Chinwalla A."/>
            <person name="Civetta A."/>
            <person name="Clifton S.W."/>
            <person name="Comeron J.M."/>
            <person name="Costello J.C."/>
            <person name="Coyne J.A."/>
            <person name="Daub J."/>
            <person name="David R.G."/>
            <person name="Delcher A.L."/>
            <person name="Delehaunty K."/>
            <person name="Do C.B."/>
            <person name="Ebling H."/>
            <person name="Edwards K."/>
            <person name="Eickbush T."/>
            <person name="Evans J.D."/>
            <person name="Filipski A."/>
            <person name="Findeiss S."/>
            <person name="Freyhult E."/>
            <person name="Fulton L."/>
            <person name="Fulton R."/>
            <person name="Garcia A.C."/>
            <person name="Gardiner A."/>
            <person name="Garfield D.A."/>
            <person name="Garvin B.E."/>
            <person name="Gibson G."/>
            <person name="Gilbert D."/>
            <person name="Gnerre S."/>
            <person name="Godfrey J."/>
            <person name="Good R."/>
            <person name="Gotea V."/>
            <person name="Gravely B."/>
            <person name="Greenberg A.J."/>
            <person name="Griffiths-Jones S."/>
            <person name="Gross S."/>
            <person name="Guigo R."/>
            <person name="Gustafson E.A."/>
            <person name="Haerty W."/>
            <person name="Hahn M.W."/>
            <person name="Halligan D.L."/>
            <person name="Halpern A.L."/>
            <person name="Halter G.M."/>
            <person name="Han M.V."/>
            <person name="Heger A."/>
            <person name="Hillier L."/>
            <person name="Hinrichs A.S."/>
            <person name="Holmes I."/>
            <person name="Hoskins R.A."/>
            <person name="Hubisz M.J."/>
            <person name="Hultmark D."/>
            <person name="Huntley M.A."/>
            <person name="Jaffe D.B."/>
            <person name="Jagadeeshan S."/>
            <person name="Jeck W.R."/>
            <person name="Johnson J."/>
            <person name="Jones C.D."/>
            <person name="Jordan W.C."/>
            <person name="Karpen G.H."/>
            <person name="Kataoka E."/>
            <person name="Keightley P.D."/>
            <person name="Kheradpour P."/>
            <person name="Kirkness E.F."/>
            <person name="Koerich L.B."/>
            <person name="Kristiansen K."/>
            <person name="Kudrna D."/>
            <person name="Kulathinal R.J."/>
            <person name="Kumar S."/>
            <person name="Kwok R."/>
            <person name="Lander E."/>
            <person name="Langley C.H."/>
            <person name="Lapoint R."/>
            <person name="Lazzaro B.P."/>
            <person name="Lee S.J."/>
            <person name="Levesque L."/>
            <person name="Li R."/>
            <person name="Lin C.F."/>
            <person name="Lin M.F."/>
            <person name="Lindblad-Toh K."/>
            <person name="Llopart A."/>
            <person name="Long M."/>
            <person name="Low L."/>
            <person name="Lozovsky E."/>
            <person name="Lu J."/>
            <person name="Luo M."/>
            <person name="Machado C.A."/>
            <person name="Makalowski W."/>
            <person name="Marzo M."/>
            <person name="Matsuda M."/>
            <person name="Matzkin L."/>
            <person name="McAllister B."/>
            <person name="McBride C.S."/>
            <person name="McKernan B."/>
            <person name="McKernan K."/>
            <person name="Mendez-Lago M."/>
            <person name="Minx P."/>
            <person name="Mollenhauer M.U."/>
            <person name="Montooth K."/>
            <person name="Mount S.M."/>
            <person name="Mu X."/>
            <person name="Myers E."/>
            <person name="Negre B."/>
            <person name="Newfeld S."/>
            <person name="Nielsen R."/>
            <person name="Noor M.A."/>
            <person name="O'Grady P."/>
            <person name="Pachter L."/>
            <person name="Papaceit M."/>
            <person name="Parisi M.J."/>
            <person name="Parisi M."/>
            <person name="Parts L."/>
            <person name="Pedersen J.S."/>
            <person name="Pesole G."/>
            <person name="Phillippy A.M."/>
            <person name="Ponting C.P."/>
            <person name="Pop M."/>
            <person name="Porcelli D."/>
            <person name="Powell J.R."/>
            <person name="Prohaska S."/>
            <person name="Pruitt K."/>
            <person name="Puig M."/>
            <person name="Quesneville H."/>
            <person name="Ram K.R."/>
            <person name="Rand D."/>
            <person name="Rasmussen M.D."/>
            <person name="Reed L.K."/>
            <person name="Reenan R."/>
            <person name="Reily A."/>
            <person name="Remington K.A."/>
            <person name="Rieger T.T."/>
            <person name="Ritchie M.G."/>
            <person name="Robin C."/>
            <person name="Rogers Y.H."/>
            <person name="Rohde C."/>
            <person name="Rozas J."/>
            <person name="Rubenfield M.J."/>
            <person name="Ruiz A."/>
            <person name="Russo S."/>
            <person name="Salzberg S.L."/>
            <person name="Sanchez-Gracia A."/>
            <person name="Saranga D.J."/>
            <person name="Sato H."/>
            <person name="Schaeffer S.W."/>
            <person name="Schatz M.C."/>
            <person name="Schlenke T."/>
            <person name="Schwartz R."/>
            <person name="Segarra C."/>
            <person name="Singh R.S."/>
            <person name="Sirot L."/>
            <person name="Sirota M."/>
            <person name="Sisneros N.B."/>
            <person name="Smith C.D."/>
            <person name="Smith T.F."/>
            <person name="Spieth J."/>
            <person name="Stage D.E."/>
            <person name="Stark A."/>
            <person name="Stephan W."/>
            <person name="Strausberg R.L."/>
            <person name="Strempel S."/>
            <person name="Sturgill D."/>
            <person name="Sutton G."/>
            <person name="Sutton G.G."/>
            <person name="Tao W."/>
            <person name="Teichmann S."/>
            <person name="Tobari Y.N."/>
            <person name="Tomimura Y."/>
            <person name="Tsolas J.M."/>
            <person name="Valente V.L."/>
            <person name="Venter E."/>
            <person name="Venter J.C."/>
            <person name="Vicario S."/>
            <person name="Vieira F.G."/>
            <person name="Vilella A.J."/>
            <person name="Villasante A."/>
            <person name="Walenz B."/>
            <person name="Wang J."/>
            <person name="Wasserman M."/>
            <person name="Watts T."/>
            <person name="Wilson D."/>
            <person name="Wilson R.K."/>
            <person name="Wing R.A."/>
            <person name="Wolfner M.F."/>
            <person name="Wong A."/>
            <person name="Wong G.K."/>
            <person name="Wu C.I."/>
            <person name="Wu G."/>
            <person name="Yamamoto D."/>
            <person name="Yang H.P."/>
            <person name="Yang S.P."/>
            <person name="Yorke J.A."/>
            <person name="Yoshida K."/>
            <person name="Zdobnov E."/>
            <person name="Zhang P."/>
            <person name="Zhang Y."/>
            <person name="Zimin A.V."/>
            <person name="Baldwin J."/>
            <person name="Abdouelleil A."/>
            <person name="Abdulkadir J."/>
            <person name="Abebe A."/>
            <person name="Abera B."/>
            <person name="Abreu J."/>
            <person name="Acer S.C."/>
            <person name="Aftuck L."/>
            <person name="Alexander A."/>
            <person name="An P."/>
            <person name="Anderson E."/>
            <person name="Anderson S."/>
            <person name="Arachi H."/>
            <person name="Azer M."/>
            <person name="Bachantsang P."/>
            <person name="Barry A."/>
            <person name="Bayul T."/>
            <person name="Berlin A."/>
            <person name="Bessette D."/>
            <person name="Bloom T."/>
            <person name="Blye J."/>
            <person name="Boguslavskiy L."/>
            <person name="Bonnet C."/>
            <person name="Boukhgalter B."/>
            <person name="Bourzgui I."/>
            <person name="Brown A."/>
            <person name="Cahill P."/>
            <person name="Channer S."/>
            <person name="Cheshatsang Y."/>
            <person name="Chuda L."/>
            <person name="Citroen M."/>
            <person name="Collymore A."/>
            <person name="Cooke P."/>
            <person name="Costello M."/>
            <person name="D'Aco K."/>
            <person name="Daza R."/>
            <person name="De Haan G."/>
            <person name="DeGray S."/>
            <person name="DeMaso C."/>
            <person name="Dhargay N."/>
            <person name="Dooley K."/>
            <person name="Dooley E."/>
            <person name="Doricent M."/>
            <person name="Dorje P."/>
            <person name="Dorjee K."/>
            <person name="Dupes A."/>
            <person name="Elong R."/>
            <person name="Falk J."/>
            <person name="Farina A."/>
            <person name="Faro S."/>
            <person name="Ferguson D."/>
            <person name="Fisher S."/>
            <person name="Foley C.D."/>
            <person name="Franke A."/>
            <person name="Friedrich D."/>
            <person name="Gadbois L."/>
            <person name="Gearin G."/>
            <person name="Gearin C.R."/>
            <person name="Giannoukos G."/>
            <person name="Goode T."/>
            <person name="Graham J."/>
            <person name="Grandbois E."/>
            <person name="Grewal S."/>
            <person name="Gyaltsen K."/>
            <person name="Hafez N."/>
            <person name="Hagos B."/>
            <person name="Hall J."/>
            <person name="Henson C."/>
            <person name="Hollinger A."/>
            <person name="Honan T."/>
            <person name="Huard M.D."/>
            <person name="Hughes L."/>
            <person name="Hurhula B."/>
            <person name="Husby M.E."/>
            <person name="Kamat A."/>
            <person name="Kanga B."/>
            <person name="Kashin S."/>
            <person name="Khazanovich D."/>
            <person name="Kisner P."/>
            <person name="Lance K."/>
            <person name="Lara M."/>
            <person name="Lee W."/>
            <person name="Lennon N."/>
            <person name="Letendre F."/>
            <person name="LeVine R."/>
            <person name="Lipovsky A."/>
            <person name="Liu X."/>
            <person name="Liu J."/>
            <person name="Liu S."/>
            <person name="Lokyitsang T."/>
            <person name="Lokyitsang Y."/>
            <person name="Lubonja R."/>
            <person name="Lui A."/>
            <person name="MacDonald P."/>
            <person name="Magnisalis V."/>
            <person name="Maru K."/>
            <person name="Matthews C."/>
            <person name="McCusker W."/>
            <person name="McDonough S."/>
            <person name="Mehta T."/>
            <person name="Meldrim J."/>
            <person name="Meneus L."/>
            <person name="Mihai O."/>
            <person name="Mihalev A."/>
            <person name="Mihova T."/>
            <person name="Mittelman R."/>
            <person name="Mlenga V."/>
            <person name="Montmayeur A."/>
            <person name="Mulrain L."/>
            <person name="Navidi A."/>
            <person name="Naylor J."/>
            <person name="Negash T."/>
            <person name="Nguyen T."/>
            <person name="Nguyen N."/>
            <person name="Nicol R."/>
            <person name="Norbu C."/>
            <person name="Norbu N."/>
            <person name="Novod N."/>
            <person name="O'Neill B."/>
            <person name="Osman S."/>
            <person name="Markiewicz E."/>
            <person name="Oyono O.L."/>
            <person name="Patti C."/>
            <person name="Phunkhang P."/>
            <person name="Pierre F."/>
            <person name="Priest M."/>
            <person name="Raghuraman S."/>
            <person name="Rege F."/>
            <person name="Reyes R."/>
            <person name="Rise C."/>
            <person name="Rogov P."/>
            <person name="Ross K."/>
            <person name="Ryan E."/>
            <person name="Settipalli S."/>
            <person name="Shea T."/>
            <person name="Sherpa N."/>
            <person name="Shi L."/>
            <person name="Shih D."/>
            <person name="Sparrow T."/>
            <person name="Spaulding J."/>
            <person name="Stalker J."/>
            <person name="Stange-Thomann N."/>
            <person name="Stavropoulos S."/>
            <person name="Stone C."/>
            <person name="Strader C."/>
            <person name="Tesfaye S."/>
            <person name="Thomson T."/>
            <person name="Thoulutsang Y."/>
            <person name="Thoulutsang D."/>
            <person name="Topham K."/>
            <person name="Topping I."/>
            <person name="Tsamla T."/>
            <person name="Vassiliev H."/>
            <person name="Vo A."/>
            <person name="Wangchuk T."/>
            <person name="Wangdi T."/>
            <person name="Weiand M."/>
            <person name="Wilkinson J."/>
            <person name="Wilson A."/>
            <person name="Yadav S."/>
            <person name="Young G."/>
            <person name="Yu Q."/>
            <person name="Zembek L."/>
            <person name="Zhong D."/>
            <person name="Zimmer A."/>
            <person name="Zwirko Z."/>
            <person name="Jaffe D.B."/>
            <person name="Alvarez P."/>
            <person name="Brockman W."/>
            <person name="Butler J."/>
            <person name="Chin C."/>
            <person name="Gnerre S."/>
            <person name="Grabherr M."/>
            <person name="Kleber M."/>
            <person name="Mauceli E."/>
            <person name="MacCallum I."/>
        </authorList>
    </citation>
    <scope>NUCLEOTIDE SEQUENCE [LARGE SCALE GENOMIC DNA]</scope>
    <source>
        <strain evidence="7">Tucson 14024-0371.13</strain>
    </source>
</reference>
<dbReference type="CTD" id="35579"/>
<feature type="transmembrane region" description="Helical" evidence="5">
    <location>
        <begin position="106"/>
        <end position="131"/>
    </location>
</feature>
<evidence type="ECO:0000256" key="1">
    <source>
        <dbReference type="ARBA" id="ARBA00004141"/>
    </source>
</evidence>
<dbReference type="HOGENOM" id="CLU_040462_0_1_1"/>
<dbReference type="eggNOG" id="KOG1558">
    <property type="taxonomic scope" value="Eukaryota"/>
</dbReference>
<dbReference type="InterPro" id="IPR003689">
    <property type="entry name" value="ZIP"/>
</dbReference>
<organism evidence="6 7">
    <name type="scientific">Drosophila ananassae</name>
    <name type="common">Fruit fly</name>
    <dbReference type="NCBI Taxonomy" id="7217"/>
    <lineage>
        <taxon>Eukaryota</taxon>
        <taxon>Metazoa</taxon>
        <taxon>Ecdysozoa</taxon>
        <taxon>Arthropoda</taxon>
        <taxon>Hexapoda</taxon>
        <taxon>Insecta</taxon>
        <taxon>Pterygota</taxon>
        <taxon>Neoptera</taxon>
        <taxon>Endopterygota</taxon>
        <taxon>Diptera</taxon>
        <taxon>Brachycera</taxon>
        <taxon>Muscomorpha</taxon>
        <taxon>Ephydroidea</taxon>
        <taxon>Drosophilidae</taxon>
        <taxon>Drosophila</taxon>
        <taxon>Sophophora</taxon>
    </lineage>
</organism>
<keyword evidence="7" id="KW-1185">Reference proteome</keyword>
<evidence type="ECO:0000256" key="3">
    <source>
        <dbReference type="ARBA" id="ARBA00022989"/>
    </source>
</evidence>
<evidence type="ECO:0000256" key="2">
    <source>
        <dbReference type="ARBA" id="ARBA00022692"/>
    </source>
</evidence>
<feature type="transmembrane region" description="Helical" evidence="5">
    <location>
        <begin position="224"/>
        <end position="249"/>
    </location>
</feature>
<evidence type="ECO:0000313" key="7">
    <source>
        <dbReference type="Proteomes" id="UP000007801"/>
    </source>
</evidence>
<dbReference type="GeneID" id="6496632"/>
<dbReference type="GO" id="GO:0005385">
    <property type="term" value="F:zinc ion transmembrane transporter activity"/>
    <property type="evidence" value="ECO:0007669"/>
    <property type="project" value="TreeGrafter"/>
</dbReference>
<feature type="transmembrane region" description="Helical" evidence="5">
    <location>
        <begin position="292"/>
        <end position="311"/>
    </location>
</feature>
<feature type="transmembrane region" description="Helical" evidence="5">
    <location>
        <begin position="199"/>
        <end position="218"/>
    </location>
</feature>
<gene>
    <name evidence="6" type="primary">Dana\GF13796</name>
    <name evidence="6" type="synonym">dana_GLEANR_13802</name>
    <name evidence="6" type="ORF">GF13796</name>
</gene>
<dbReference type="PANTHER" id="PTHR11040:SF203">
    <property type="entry name" value="FI18611P1-RELATED"/>
    <property type="match status" value="1"/>
</dbReference>
<name>B3MIP2_DROAN</name>
<feature type="transmembrane region" description="Helical" evidence="5">
    <location>
        <begin position="65"/>
        <end position="86"/>
    </location>
</feature>
<dbReference type="KEGG" id="dan:6496632"/>
<protein>
    <recommendedName>
        <fullName evidence="8">Zinc transporter ZIP1</fullName>
    </recommendedName>
</protein>
<keyword evidence="4 5" id="KW-0472">Membrane</keyword>
<sequence>MEAVQNFAREESSGSDHQALLVAKIVAMVVLLVITVLCGSLPYILNRCFEWTRKSPEETRSSTAVRCLLFFGGGVLICTTFVHMLPEVIEVVEQLQQCKSLAQTPFALPEMLLCTGFFLMYALDMSMSGFVHRQQQKLSRKESLVSVAFERGRSPRQSVLLGAKRETPVEEIPEHKAEDHHGHSHMPPLAEEGSSARGLGIILALSLHELFEGMAIGLEGSVSTVWFMFGAVAAHKLVLAFCVGMELLVARTRGSLAIIYLVTFSIVTPIGIGVGLGISHQVAPGHPSLPSGILQGIACGTLLYVVFFEILTENHFRWLSMLATVAGFALMFGLQILSDEAEGDDSLTCS</sequence>
<comment type="subcellular location">
    <subcellularLocation>
        <location evidence="1">Membrane</location>
        <topology evidence="1">Multi-pass membrane protein</topology>
    </subcellularLocation>
</comment>
<keyword evidence="2 5" id="KW-0812">Transmembrane</keyword>
<dbReference type="GO" id="GO:0005886">
    <property type="term" value="C:plasma membrane"/>
    <property type="evidence" value="ECO:0007669"/>
    <property type="project" value="TreeGrafter"/>
</dbReference>
<evidence type="ECO:0000256" key="5">
    <source>
        <dbReference type="SAM" id="Phobius"/>
    </source>
</evidence>
<dbReference type="FunCoup" id="B3MIP2">
    <property type="interactions" value="90"/>
</dbReference>
<dbReference type="PhylomeDB" id="B3MIP2"/>
<evidence type="ECO:0000313" key="6">
    <source>
        <dbReference type="EMBL" id="EDV38118.1"/>
    </source>
</evidence>
<dbReference type="STRING" id="7217.B3MIP2"/>
<accession>B3MIP2</accession>
<keyword evidence="3 5" id="KW-1133">Transmembrane helix</keyword>
<dbReference type="OrthoDB" id="448280at2759"/>
<feature type="transmembrane region" description="Helical" evidence="5">
    <location>
        <begin position="20"/>
        <end position="45"/>
    </location>
</feature>
<feature type="transmembrane region" description="Helical" evidence="5">
    <location>
        <begin position="318"/>
        <end position="337"/>
    </location>
</feature>
<proteinExistence type="predicted"/>
<dbReference type="Proteomes" id="UP000007801">
    <property type="component" value="Unassembled WGS sequence"/>
</dbReference>
<dbReference type="AlphaFoldDB" id="B3MIP2"/>
<dbReference type="InParanoid" id="B3MIP2"/>
<dbReference type="Pfam" id="PF02535">
    <property type="entry name" value="Zip"/>
    <property type="match status" value="1"/>
</dbReference>
<evidence type="ECO:0000256" key="4">
    <source>
        <dbReference type="ARBA" id="ARBA00023136"/>
    </source>
</evidence>
<evidence type="ECO:0008006" key="8">
    <source>
        <dbReference type="Google" id="ProtNLM"/>
    </source>
</evidence>